<keyword evidence="4" id="KW-0732">Signal</keyword>
<protein>
    <recommendedName>
        <fullName evidence="7">Cuticle protein 6</fullName>
    </recommendedName>
</protein>
<feature type="compositionally biased region" description="Low complexity" evidence="3">
    <location>
        <begin position="247"/>
        <end position="256"/>
    </location>
</feature>
<dbReference type="PROSITE" id="PS51155">
    <property type="entry name" value="CHIT_BIND_RR_2"/>
    <property type="match status" value="1"/>
</dbReference>
<dbReference type="GO" id="GO:0008010">
    <property type="term" value="F:structural constituent of chitin-based larval cuticle"/>
    <property type="evidence" value="ECO:0007669"/>
    <property type="project" value="TreeGrafter"/>
</dbReference>
<evidence type="ECO:0000256" key="1">
    <source>
        <dbReference type="ARBA" id="ARBA00022460"/>
    </source>
</evidence>
<evidence type="ECO:0000256" key="3">
    <source>
        <dbReference type="SAM" id="MobiDB-lite"/>
    </source>
</evidence>
<evidence type="ECO:0000256" key="4">
    <source>
        <dbReference type="SAM" id="SignalP"/>
    </source>
</evidence>
<reference evidence="5" key="2">
    <citation type="submission" date="2023-05" db="EMBL/GenBank/DDBJ databases">
        <authorList>
            <person name="Fouks B."/>
        </authorList>
    </citation>
    <scope>NUCLEOTIDE SEQUENCE</scope>
    <source>
        <strain evidence="5">Stay&amp;Tobe</strain>
        <tissue evidence="5">Testes</tissue>
    </source>
</reference>
<dbReference type="Pfam" id="PF00379">
    <property type="entry name" value="Chitin_bind_4"/>
    <property type="match status" value="1"/>
</dbReference>
<sequence>NSFVAYLNITAMKVLAVLVCSLAWSSAQYWYTVVPYAAVQKYTTYTVPFHVSTSTQYHAQDTLGQFAFHHAGDNQVRTETKSVDGSVRGLYGYVDPNGKLINVHYVADDNGFRVIGANNLPEAPSVPAEVSGPEPVKDTPEVVAARAAFQKSYEEAAKAASASPDLEVQVSRKKRQAVFYPSVYSLLTKSKVKVQEFEPVEGAAVFPADTKKAEIKEKEHENIHSQRSRCIFSSSPACSAICSCEPSSGSYSCQGTRRGGSGSSYTCRYRESRGQ</sequence>
<reference evidence="5" key="1">
    <citation type="journal article" date="2023" name="IScience">
        <title>Live-bearing cockroach genome reveals convergent evolutionary mechanisms linked to viviparity in insects and beyond.</title>
        <authorList>
            <person name="Fouks B."/>
            <person name="Harrison M.C."/>
            <person name="Mikhailova A.A."/>
            <person name="Marchal E."/>
            <person name="English S."/>
            <person name="Carruthers M."/>
            <person name="Jennings E.C."/>
            <person name="Chiamaka E.L."/>
            <person name="Frigard R.A."/>
            <person name="Pippel M."/>
            <person name="Attardo G.M."/>
            <person name="Benoit J.B."/>
            <person name="Bornberg-Bauer E."/>
            <person name="Tobe S.S."/>
        </authorList>
    </citation>
    <scope>NUCLEOTIDE SEQUENCE</scope>
    <source>
        <strain evidence="5">Stay&amp;Tobe</strain>
    </source>
</reference>
<dbReference type="Proteomes" id="UP001233999">
    <property type="component" value="Unassembled WGS sequence"/>
</dbReference>
<feature type="signal peptide" evidence="4">
    <location>
        <begin position="1"/>
        <end position="27"/>
    </location>
</feature>
<gene>
    <name evidence="5" type="ORF">L9F63_027815</name>
</gene>
<feature type="non-terminal residue" evidence="5">
    <location>
        <position position="275"/>
    </location>
</feature>
<proteinExistence type="predicted"/>
<keyword evidence="1 2" id="KW-0193">Cuticle</keyword>
<feature type="chain" id="PRO_5042089477" description="Cuticle protein 6" evidence="4">
    <location>
        <begin position="28"/>
        <end position="275"/>
    </location>
</feature>
<organism evidence="5 6">
    <name type="scientific">Diploptera punctata</name>
    <name type="common">Pacific beetle cockroach</name>
    <dbReference type="NCBI Taxonomy" id="6984"/>
    <lineage>
        <taxon>Eukaryota</taxon>
        <taxon>Metazoa</taxon>
        <taxon>Ecdysozoa</taxon>
        <taxon>Arthropoda</taxon>
        <taxon>Hexapoda</taxon>
        <taxon>Insecta</taxon>
        <taxon>Pterygota</taxon>
        <taxon>Neoptera</taxon>
        <taxon>Polyneoptera</taxon>
        <taxon>Dictyoptera</taxon>
        <taxon>Blattodea</taxon>
        <taxon>Blaberoidea</taxon>
        <taxon>Blaberidae</taxon>
        <taxon>Diplopterinae</taxon>
        <taxon>Diploptera</taxon>
    </lineage>
</organism>
<comment type="caution">
    <text evidence="5">The sequence shown here is derived from an EMBL/GenBank/DDBJ whole genome shotgun (WGS) entry which is preliminary data.</text>
</comment>
<dbReference type="PROSITE" id="PS00233">
    <property type="entry name" value="CHIT_BIND_RR_1"/>
    <property type="match status" value="1"/>
</dbReference>
<evidence type="ECO:0000313" key="6">
    <source>
        <dbReference type="Proteomes" id="UP001233999"/>
    </source>
</evidence>
<feature type="region of interest" description="Disordered" evidence="3">
    <location>
        <begin position="247"/>
        <end position="275"/>
    </location>
</feature>
<evidence type="ECO:0008006" key="7">
    <source>
        <dbReference type="Google" id="ProtNLM"/>
    </source>
</evidence>
<keyword evidence="6" id="KW-1185">Reference proteome</keyword>
<name>A0AAD8A0X9_DIPPU</name>
<dbReference type="PANTHER" id="PTHR10380:SF196">
    <property type="entry name" value="CUTICULAR PROTEIN 72EA"/>
    <property type="match status" value="1"/>
</dbReference>
<dbReference type="PANTHER" id="PTHR10380">
    <property type="entry name" value="CUTICLE PROTEIN"/>
    <property type="match status" value="1"/>
</dbReference>
<dbReference type="AlphaFoldDB" id="A0AAD8A0X9"/>
<dbReference type="InterPro" id="IPR031311">
    <property type="entry name" value="CHIT_BIND_RR_consensus"/>
</dbReference>
<accession>A0AAD8A0X9</accession>
<evidence type="ECO:0000313" key="5">
    <source>
        <dbReference type="EMBL" id="KAJ9590346.1"/>
    </source>
</evidence>
<dbReference type="EMBL" id="JASPKZ010004277">
    <property type="protein sequence ID" value="KAJ9590346.1"/>
    <property type="molecule type" value="Genomic_DNA"/>
</dbReference>
<dbReference type="GO" id="GO:0062129">
    <property type="term" value="C:chitin-based extracellular matrix"/>
    <property type="evidence" value="ECO:0007669"/>
    <property type="project" value="TreeGrafter"/>
</dbReference>
<evidence type="ECO:0000256" key="2">
    <source>
        <dbReference type="PROSITE-ProRule" id="PRU00497"/>
    </source>
</evidence>
<dbReference type="InterPro" id="IPR050468">
    <property type="entry name" value="Cuticle_Struct_Prot"/>
</dbReference>
<dbReference type="InterPro" id="IPR000618">
    <property type="entry name" value="Insect_cuticle"/>
</dbReference>